<keyword evidence="1" id="KW-0812">Transmembrane</keyword>
<dbReference type="InterPro" id="IPR012422">
    <property type="entry name" value="Cyt_c_oxidase_su4_bac-aa3"/>
</dbReference>
<dbReference type="Gene3D" id="1.20.5.160">
    <property type="entry name" value="Bacterial aa3 type cytochrome c oxidase subunit IV"/>
    <property type="match status" value="1"/>
</dbReference>
<dbReference type="KEGG" id="rmm:ROSMUCSMR3_00845"/>
<dbReference type="InterPro" id="IPR036596">
    <property type="entry name" value="Cyt-C_aa3_sf"/>
</dbReference>
<organism evidence="3 4">
    <name type="scientific">Roseovarius mucosus</name>
    <dbReference type="NCBI Taxonomy" id="215743"/>
    <lineage>
        <taxon>Bacteria</taxon>
        <taxon>Pseudomonadati</taxon>
        <taxon>Pseudomonadota</taxon>
        <taxon>Alphaproteobacteria</taxon>
        <taxon>Rhodobacterales</taxon>
        <taxon>Roseobacteraceae</taxon>
        <taxon>Roseovarius</taxon>
    </lineage>
</organism>
<name>A0A1V0RKN4_9RHOB</name>
<keyword evidence="1" id="KW-1133">Transmembrane helix</keyword>
<accession>A0A1V0RKN4</accession>
<feature type="domain" description="Cytochrome c oxidase subunit IV bacterial aa3 type" evidence="2">
    <location>
        <begin position="22"/>
        <end position="61"/>
    </location>
</feature>
<evidence type="ECO:0000313" key="3">
    <source>
        <dbReference type="EMBL" id="ARE82343.1"/>
    </source>
</evidence>
<dbReference type="EC" id="1.9.3.1" evidence="3"/>
<protein>
    <submittedName>
        <fullName evidence="3">Cytochrome c oxidase subunit 4</fullName>
        <ecNumber evidence="3">1.9.3.1</ecNumber>
    </submittedName>
</protein>
<evidence type="ECO:0000313" key="4">
    <source>
        <dbReference type="Proteomes" id="UP000192273"/>
    </source>
</evidence>
<evidence type="ECO:0000256" key="1">
    <source>
        <dbReference type="SAM" id="Phobius"/>
    </source>
</evidence>
<dbReference type="SUPFAM" id="SSF81469">
    <property type="entry name" value="Bacterial aa3 type cytochrome c oxidase subunit IV"/>
    <property type="match status" value="1"/>
</dbReference>
<keyword evidence="1" id="KW-0472">Membrane</keyword>
<dbReference type="AlphaFoldDB" id="A0A1V0RKN4"/>
<dbReference type="Proteomes" id="UP000192273">
    <property type="component" value="Chromosome"/>
</dbReference>
<keyword evidence="4" id="KW-1185">Reference proteome</keyword>
<keyword evidence="3" id="KW-0560">Oxidoreductase</keyword>
<sequence>MGYPTAEFERKSARDTQNMAEHKHGEMNIDVQEKTFDGFIKWVTYVAIACIVLLLFIAAVNG</sequence>
<evidence type="ECO:0000259" key="2">
    <source>
        <dbReference type="Pfam" id="PF07835"/>
    </source>
</evidence>
<reference evidence="3 4" key="1">
    <citation type="submission" date="2017-03" db="EMBL/GenBank/DDBJ databases">
        <title>Genome Sequence of Roseovarius mucosus strain SMR3 Isolated from a culture of the Diatom Skeletonema marinoi.</title>
        <authorList>
            <person name="Topel M."/>
            <person name="Pinder M."/>
            <person name="Johansson O.N."/>
            <person name="Kourtchenko O."/>
            <person name="Godhe A."/>
            <person name="Clarke A.K."/>
        </authorList>
    </citation>
    <scope>NUCLEOTIDE SEQUENCE [LARGE SCALE GENOMIC DNA]</scope>
    <source>
        <strain evidence="3 4">SMR3</strain>
    </source>
</reference>
<proteinExistence type="predicted"/>
<dbReference type="EMBL" id="CP020474">
    <property type="protein sequence ID" value="ARE82343.1"/>
    <property type="molecule type" value="Genomic_DNA"/>
</dbReference>
<dbReference type="Pfam" id="PF07835">
    <property type="entry name" value="COX4_pro_2"/>
    <property type="match status" value="1"/>
</dbReference>
<dbReference type="GO" id="GO:0016491">
    <property type="term" value="F:oxidoreductase activity"/>
    <property type="evidence" value="ECO:0007669"/>
    <property type="project" value="UniProtKB-KW"/>
</dbReference>
<gene>
    <name evidence="3" type="primary">ctaH</name>
    <name evidence="3" type="ORF">ROSMUCSMR3_00845</name>
</gene>
<feature type="transmembrane region" description="Helical" evidence="1">
    <location>
        <begin position="42"/>
        <end position="60"/>
    </location>
</feature>